<evidence type="ECO:0000313" key="1">
    <source>
        <dbReference type="EMBL" id="CAD7228268.1"/>
    </source>
</evidence>
<gene>
    <name evidence="1" type="ORF">CTOB1V02_LOCUS6155</name>
</gene>
<accession>A0A7R8ZQW6</accession>
<name>A0A7R8ZQW6_9CRUS</name>
<dbReference type="EMBL" id="OB661460">
    <property type="protein sequence ID" value="CAD7228268.1"/>
    <property type="molecule type" value="Genomic_DNA"/>
</dbReference>
<sequence length="391" mass="42862">MELEWELGGKVSVVGDMEQALELSDKVSVVGDMEQALKVLDGRVVELGACLQPSASSQGSITFFVGFLFENHVSPVLLSSQRQGGLIGSTSGAGFPVCEQIQGVRLVEGVPPFSPDLKAGGFTVDTGSHGHFVQRRVVEDDDIGSGSPTSDSSRDLRSSLLLDKRIYGVEWGRFLRSLHKEGEAKHTWTAPTRVVTGLCSTASRSCSKDTRTNYERREVFLPENIQTFKEGVDEMNSILIQKVGTTERNLDGEKLGWRETWMEKFVMDTKGRHAKGNCIRGKAETDGQVQQGVLEEKVRLGNDVSRVTRSCGQLRYDFTFWPQLTMVFAVARATDCLQTAVGRCFIIRAFSERGQQSSTLHVCPWVDPLMAVSLGGGARSSKANLSSGLFE</sequence>
<protein>
    <submittedName>
        <fullName evidence="1">Uncharacterized protein</fullName>
    </submittedName>
</protein>
<organism evidence="1">
    <name type="scientific">Cyprideis torosa</name>
    <dbReference type="NCBI Taxonomy" id="163714"/>
    <lineage>
        <taxon>Eukaryota</taxon>
        <taxon>Metazoa</taxon>
        <taxon>Ecdysozoa</taxon>
        <taxon>Arthropoda</taxon>
        <taxon>Crustacea</taxon>
        <taxon>Oligostraca</taxon>
        <taxon>Ostracoda</taxon>
        <taxon>Podocopa</taxon>
        <taxon>Podocopida</taxon>
        <taxon>Cytherocopina</taxon>
        <taxon>Cytheroidea</taxon>
        <taxon>Cytherideidae</taxon>
        <taxon>Cyprideis</taxon>
    </lineage>
</organism>
<reference evidence="1" key="1">
    <citation type="submission" date="2020-11" db="EMBL/GenBank/DDBJ databases">
        <authorList>
            <person name="Tran Van P."/>
        </authorList>
    </citation>
    <scope>NUCLEOTIDE SEQUENCE</scope>
</reference>
<dbReference type="AlphaFoldDB" id="A0A7R8ZQW6"/>
<proteinExistence type="predicted"/>